<keyword evidence="4" id="KW-1185">Reference proteome</keyword>
<evidence type="ECO:0000256" key="2">
    <source>
        <dbReference type="SAM" id="Phobius"/>
    </source>
</evidence>
<dbReference type="Proteomes" id="UP000224006">
    <property type="component" value="Unassembled WGS sequence"/>
</dbReference>
<keyword evidence="2" id="KW-1133">Transmembrane helix</keyword>
<feature type="region of interest" description="Disordered" evidence="1">
    <location>
        <begin position="237"/>
        <end position="261"/>
    </location>
</feature>
<dbReference type="OrthoDB" id="333749at2759"/>
<feature type="transmembrane region" description="Helical" evidence="2">
    <location>
        <begin position="179"/>
        <end position="201"/>
    </location>
</feature>
<feature type="transmembrane region" description="Helical" evidence="2">
    <location>
        <begin position="348"/>
        <end position="367"/>
    </location>
</feature>
<keyword evidence="2" id="KW-0472">Membrane</keyword>
<dbReference type="VEuPathDB" id="ToxoDB:BESB_028130"/>
<proteinExistence type="predicted"/>
<feature type="region of interest" description="Disordered" evidence="1">
    <location>
        <begin position="121"/>
        <end position="140"/>
    </location>
</feature>
<comment type="caution">
    <text evidence="3">The sequence shown here is derived from an EMBL/GenBank/DDBJ whole genome shotgun (WGS) entry which is preliminary data.</text>
</comment>
<feature type="compositionally biased region" description="Low complexity" evidence="1">
    <location>
        <begin position="41"/>
        <end position="63"/>
    </location>
</feature>
<gene>
    <name evidence="3" type="ORF">BESB_028130</name>
</gene>
<feature type="region of interest" description="Disordered" evidence="1">
    <location>
        <begin position="1"/>
        <end position="107"/>
    </location>
</feature>
<organism evidence="3 4">
    <name type="scientific">Besnoitia besnoiti</name>
    <name type="common">Apicomplexan protozoan</name>
    <dbReference type="NCBI Taxonomy" id="94643"/>
    <lineage>
        <taxon>Eukaryota</taxon>
        <taxon>Sar</taxon>
        <taxon>Alveolata</taxon>
        <taxon>Apicomplexa</taxon>
        <taxon>Conoidasida</taxon>
        <taxon>Coccidia</taxon>
        <taxon>Eucoccidiorida</taxon>
        <taxon>Eimeriorina</taxon>
        <taxon>Sarcocystidae</taxon>
        <taxon>Besnoitia</taxon>
    </lineage>
</organism>
<feature type="compositionally biased region" description="Basic and acidic residues" evidence="1">
    <location>
        <begin position="121"/>
        <end position="132"/>
    </location>
</feature>
<sequence length="382" mass="41678">MEPPGSLSPSRLRHAGSVRSYSPQPRSSGRQAPSPRVTVPATSHSSASHSFSSRSSGASTYSARESRMETEYHACPSSSHVSGRRNRHRGEGNDSRSPHSSLSHTADSSCACRSREFPSRGERRFRRSDHEASSGGRTPSSLPLRRVVAWVFAFLRAPKRSSLASFSLLRGSPRRYARLLPLSALVFLAVLAAGFTVFFLLTLPLRFLLPSYAPSSPPSWRSPSYFFSIDRVPFGAPTPPRLEPGRTAVSTPRLDAPPSGLSLSSRLSLSRFFLATPQPARGSASGSSSPHAGRGLSAWRPAHAVPDAATRPRRLQASSTIQVGPPEGYTGFSVDHLWNAFLSGPQEYMLFLWFLVCLVMFACFCSWSCRQRSFQKAVLVSP</sequence>
<feature type="compositionally biased region" description="Polar residues" evidence="1">
    <location>
        <begin position="98"/>
        <end position="107"/>
    </location>
</feature>
<dbReference type="AlphaFoldDB" id="A0A2A9LY51"/>
<dbReference type="GeneID" id="40307865"/>
<dbReference type="EMBL" id="NWUJ01000015">
    <property type="protein sequence ID" value="PFH31378.1"/>
    <property type="molecule type" value="Genomic_DNA"/>
</dbReference>
<dbReference type="RefSeq" id="XP_029215387.1">
    <property type="nucleotide sequence ID" value="XM_029361487.1"/>
</dbReference>
<evidence type="ECO:0000313" key="3">
    <source>
        <dbReference type="EMBL" id="PFH31378.1"/>
    </source>
</evidence>
<accession>A0A2A9LY51</accession>
<dbReference type="KEGG" id="bbes:BESB_028130"/>
<name>A0A2A9LY51_BESBE</name>
<feature type="compositionally biased region" description="Polar residues" evidence="1">
    <location>
        <begin position="19"/>
        <end position="31"/>
    </location>
</feature>
<evidence type="ECO:0000256" key="1">
    <source>
        <dbReference type="SAM" id="MobiDB-lite"/>
    </source>
</evidence>
<reference evidence="3 4" key="1">
    <citation type="submission" date="2017-09" db="EMBL/GenBank/DDBJ databases">
        <title>Genome sequencing of Besnoitia besnoiti strain Bb-Ger1.</title>
        <authorList>
            <person name="Schares G."/>
            <person name="Venepally P."/>
            <person name="Lorenzi H.A."/>
        </authorList>
    </citation>
    <scope>NUCLEOTIDE SEQUENCE [LARGE SCALE GENOMIC DNA]</scope>
    <source>
        <strain evidence="3 4">Bb-Ger1</strain>
    </source>
</reference>
<evidence type="ECO:0000313" key="4">
    <source>
        <dbReference type="Proteomes" id="UP000224006"/>
    </source>
</evidence>
<keyword evidence="2" id="KW-0812">Transmembrane</keyword>
<protein>
    <recommendedName>
        <fullName evidence="5">Transmembrane protein</fullName>
    </recommendedName>
</protein>
<evidence type="ECO:0008006" key="5">
    <source>
        <dbReference type="Google" id="ProtNLM"/>
    </source>
</evidence>